<sequence>MNYIASVDGKLFCLNREEYHRFAEEFAAGTLDLGKYADKTIPHIEKAHFTYTQTQKTYHIVVNGMPFDVPARNFESFSEAECASMAAIARAPQPLAETDGTGFSSDYELLGDMYDDGYFPDFLVDKVKAQLLKLDEFLMGGVKDIDPIQAKLDEIVNAINDLEEEFEKHDSEIETAARESIAEGVEYILKKHGIDIDIEEAIRERDW</sequence>
<proteinExistence type="predicted"/>
<accession>E7N5F2</accession>
<protein>
    <submittedName>
        <fullName evidence="2">Uncharacterized protein</fullName>
    </submittedName>
</protein>
<dbReference type="EMBL" id="AECV01000064">
    <property type="protein sequence ID" value="EFW28644.1"/>
    <property type="molecule type" value="Genomic_DNA"/>
</dbReference>
<dbReference type="AlphaFoldDB" id="E7N5F2"/>
<dbReference type="Proteomes" id="UP000004633">
    <property type="component" value="Unassembled WGS sequence"/>
</dbReference>
<comment type="caution">
    <text evidence="2">The sequence shown here is derived from an EMBL/GenBank/DDBJ whole genome shotgun (WGS) entry which is preliminary data.</text>
</comment>
<dbReference type="HOGENOM" id="CLU_1325579_0_0_9"/>
<organism evidence="2 3">
    <name type="scientific">Selenomonas artemidis F0399</name>
    <dbReference type="NCBI Taxonomy" id="749551"/>
    <lineage>
        <taxon>Bacteria</taxon>
        <taxon>Bacillati</taxon>
        <taxon>Bacillota</taxon>
        <taxon>Negativicutes</taxon>
        <taxon>Selenomonadales</taxon>
        <taxon>Selenomonadaceae</taxon>
        <taxon>Selenomonas</taxon>
    </lineage>
</organism>
<evidence type="ECO:0000313" key="2">
    <source>
        <dbReference type="EMBL" id="EFW28644.1"/>
    </source>
</evidence>
<keyword evidence="3" id="KW-1185">Reference proteome</keyword>
<gene>
    <name evidence="2" type="ORF">HMPREF9555_02248</name>
</gene>
<evidence type="ECO:0000256" key="1">
    <source>
        <dbReference type="SAM" id="Coils"/>
    </source>
</evidence>
<dbReference type="InterPro" id="IPR043767">
    <property type="entry name" value="DUF5713"/>
</dbReference>
<dbReference type="Pfam" id="PF18977">
    <property type="entry name" value="DUF5713"/>
    <property type="match status" value="1"/>
</dbReference>
<name>E7N5F2_9FIRM</name>
<dbReference type="STRING" id="749551.HMPREF9555_02248"/>
<feature type="coiled-coil region" evidence="1">
    <location>
        <begin position="145"/>
        <end position="179"/>
    </location>
</feature>
<dbReference type="RefSeq" id="WP_009350894.1">
    <property type="nucleotide sequence ID" value="NZ_GL638158.1"/>
</dbReference>
<keyword evidence="1" id="KW-0175">Coiled coil</keyword>
<evidence type="ECO:0000313" key="3">
    <source>
        <dbReference type="Proteomes" id="UP000004633"/>
    </source>
</evidence>
<reference evidence="2 3" key="1">
    <citation type="submission" date="2010-08" db="EMBL/GenBank/DDBJ databases">
        <authorList>
            <person name="Weinstock G."/>
            <person name="Sodergren E."/>
            <person name="Clifton S."/>
            <person name="Fulton L."/>
            <person name="Fulton B."/>
            <person name="Courtney L."/>
            <person name="Fronick C."/>
            <person name="Harrison M."/>
            <person name="Strong C."/>
            <person name="Farmer C."/>
            <person name="Delahaunty K."/>
            <person name="Markovic C."/>
            <person name="Hall O."/>
            <person name="Minx P."/>
            <person name="Tomlinson C."/>
            <person name="Mitreva M."/>
            <person name="Hou S."/>
            <person name="Chen J."/>
            <person name="Wollam A."/>
            <person name="Pepin K.H."/>
            <person name="Johnson M."/>
            <person name="Bhonagiri V."/>
            <person name="Zhang X."/>
            <person name="Suruliraj S."/>
            <person name="Warren W."/>
            <person name="Chinwalla A."/>
            <person name="Mardis E.R."/>
            <person name="Wilson R.K."/>
        </authorList>
    </citation>
    <scope>NUCLEOTIDE SEQUENCE [LARGE SCALE GENOMIC DNA]</scope>
    <source>
        <strain evidence="2 3">F0399</strain>
    </source>
</reference>